<dbReference type="InterPro" id="IPR036291">
    <property type="entry name" value="NAD(P)-bd_dom_sf"/>
</dbReference>
<comment type="cofactor">
    <cofactor evidence="1">
        <name>Mn(2+)</name>
        <dbReference type="ChEBI" id="CHEBI:29035"/>
    </cofactor>
</comment>
<dbReference type="PANTHER" id="PTHR43237">
    <property type="entry name" value="NADP-DEPENDENT MALIC ENZYME"/>
    <property type="match status" value="1"/>
</dbReference>
<dbReference type="SMART" id="SM00919">
    <property type="entry name" value="Malic_M"/>
    <property type="match status" value="1"/>
</dbReference>
<dbReference type="FunFam" id="3.40.50.10380:FF:000003">
    <property type="entry name" value="NADP-dependent malic enzyme"/>
    <property type="match status" value="1"/>
</dbReference>
<dbReference type="Gene3D" id="3.40.50.10380">
    <property type="entry name" value="Malic enzyme, N-terminal domain"/>
    <property type="match status" value="1"/>
</dbReference>
<evidence type="ECO:0000256" key="1">
    <source>
        <dbReference type="ARBA" id="ARBA00001936"/>
    </source>
</evidence>
<dbReference type="Pfam" id="PF00390">
    <property type="entry name" value="malic"/>
    <property type="match status" value="1"/>
</dbReference>
<evidence type="ECO:0000313" key="6">
    <source>
        <dbReference type="EMBL" id="QDV67356.1"/>
    </source>
</evidence>
<feature type="domain" description="ACT" evidence="5">
    <location>
        <begin position="31"/>
        <end position="105"/>
    </location>
</feature>
<dbReference type="SUPFAM" id="SSF53223">
    <property type="entry name" value="Aminoacid dehydrogenase-like, N-terminal domain"/>
    <property type="match status" value="1"/>
</dbReference>
<sequence>MMVQPLAPSYFLLLPAPWEIRMDQTFSYSATIRLTYANDRGMLGKIATAIGEQDGMIGAIDIVSSSGRGITRDVSVNAASAEHVQRIAEHLEAIPGLELQTVSDQVFLKHLGGKIEVVSKTPIKSRDDLSSVYTPGVARVCMAIHEDVESSYNLTIRKNMVAVVSDGSAVLGLGNIGPEAAMPVMEGKAMLFKEFGGVDAFPICIATQDVEEIIATVQRLEPTFGGINLEDISSPRCIEIERRLNETMDIPVFHDDQHGTAIVTLAGLENALRLVQKKLCEVKIVINGAGAAGAAIAKLLQLAGAEHVVVCDREGAIFAGRTTRMNPVKDELAAVTNQAGQQGSLRDVVRGADVFIGVSSPDVLTVDDVKSMASDPIVFAMANPDPEIRPELANGHVAVMATGRSDHPNQINNVLCFPGLFRGVLDVRASEVNDAMKVAAAKAIADIITDDERCSDYIIPSVFDRRVAIAVAKAVAEAAAETGVARRRPKNAGVGL</sequence>
<dbReference type="EMBL" id="CP036348">
    <property type="protein sequence ID" value="QDV67356.1"/>
    <property type="molecule type" value="Genomic_DNA"/>
</dbReference>
<name>A0A518JP86_9BACT</name>
<dbReference type="Pfam" id="PF13291">
    <property type="entry name" value="ACT_4"/>
    <property type="match status" value="1"/>
</dbReference>
<comment type="cofactor">
    <cofactor evidence="2">
        <name>Mg(2+)</name>
        <dbReference type="ChEBI" id="CHEBI:18420"/>
    </cofactor>
</comment>
<dbReference type="InterPro" id="IPR051674">
    <property type="entry name" value="Malate_Decarboxylase"/>
</dbReference>
<evidence type="ECO:0000256" key="4">
    <source>
        <dbReference type="ARBA" id="ARBA00023002"/>
    </source>
</evidence>
<dbReference type="PANTHER" id="PTHR43237:SF4">
    <property type="entry name" value="NADP-DEPENDENT MALIC ENZYME"/>
    <property type="match status" value="1"/>
</dbReference>
<organism evidence="6 7">
    <name type="scientific">Rosistilla carotiformis</name>
    <dbReference type="NCBI Taxonomy" id="2528017"/>
    <lineage>
        <taxon>Bacteria</taxon>
        <taxon>Pseudomonadati</taxon>
        <taxon>Planctomycetota</taxon>
        <taxon>Planctomycetia</taxon>
        <taxon>Pirellulales</taxon>
        <taxon>Pirellulaceae</taxon>
        <taxon>Rosistilla</taxon>
    </lineage>
</organism>
<dbReference type="KEGG" id="rcf:Poly24_10500"/>
<evidence type="ECO:0000256" key="2">
    <source>
        <dbReference type="ARBA" id="ARBA00001946"/>
    </source>
</evidence>
<dbReference type="Pfam" id="PF03949">
    <property type="entry name" value="Malic_M"/>
    <property type="match status" value="1"/>
</dbReference>
<dbReference type="SMART" id="SM01274">
    <property type="entry name" value="malic"/>
    <property type="match status" value="1"/>
</dbReference>
<evidence type="ECO:0000259" key="5">
    <source>
        <dbReference type="PROSITE" id="PS51671"/>
    </source>
</evidence>
<proteinExistence type="predicted"/>
<dbReference type="InterPro" id="IPR002912">
    <property type="entry name" value="ACT_dom"/>
</dbReference>
<accession>A0A518JP86</accession>
<dbReference type="Gene3D" id="3.30.70.260">
    <property type="match status" value="1"/>
</dbReference>
<gene>
    <name evidence="6" type="ORF">Poly24_10500</name>
</gene>
<dbReference type="GO" id="GO:0016616">
    <property type="term" value="F:oxidoreductase activity, acting on the CH-OH group of donors, NAD or NADP as acceptor"/>
    <property type="evidence" value="ECO:0007669"/>
    <property type="project" value="InterPro"/>
</dbReference>
<dbReference type="GO" id="GO:0046872">
    <property type="term" value="F:metal ion binding"/>
    <property type="evidence" value="ECO:0007669"/>
    <property type="project" value="UniProtKB-KW"/>
</dbReference>
<dbReference type="PROSITE" id="PS51671">
    <property type="entry name" value="ACT"/>
    <property type="match status" value="1"/>
</dbReference>
<dbReference type="GO" id="GO:0004470">
    <property type="term" value="F:malic enzyme activity"/>
    <property type="evidence" value="ECO:0007669"/>
    <property type="project" value="InterPro"/>
</dbReference>
<dbReference type="InterPro" id="IPR012301">
    <property type="entry name" value="Malic_N_dom"/>
</dbReference>
<dbReference type="AlphaFoldDB" id="A0A518JP86"/>
<dbReference type="EC" id="1.1.1.38" evidence="6"/>
<dbReference type="Proteomes" id="UP000315082">
    <property type="component" value="Chromosome"/>
</dbReference>
<keyword evidence="4 6" id="KW-0560">Oxidoreductase</keyword>
<dbReference type="InterPro" id="IPR012302">
    <property type="entry name" value="Malic_NAD-bd"/>
</dbReference>
<dbReference type="GO" id="GO:0051287">
    <property type="term" value="F:NAD binding"/>
    <property type="evidence" value="ECO:0007669"/>
    <property type="project" value="InterPro"/>
</dbReference>
<dbReference type="InterPro" id="IPR045213">
    <property type="entry name" value="Malic_NAD-bd_bact_type"/>
</dbReference>
<dbReference type="InterPro" id="IPR037062">
    <property type="entry name" value="Malic_N_dom_sf"/>
</dbReference>
<dbReference type="InterPro" id="IPR046346">
    <property type="entry name" value="Aminoacid_DH-like_N_sf"/>
</dbReference>
<dbReference type="SUPFAM" id="SSF51735">
    <property type="entry name" value="NAD(P)-binding Rossmann-fold domains"/>
    <property type="match status" value="1"/>
</dbReference>
<keyword evidence="7" id="KW-1185">Reference proteome</keyword>
<protein>
    <submittedName>
        <fullName evidence="6">NAD-dependent malic enzyme</fullName>
        <ecNumber evidence="6">1.1.1.38</ecNumber>
    </submittedName>
</protein>
<evidence type="ECO:0000313" key="7">
    <source>
        <dbReference type="Proteomes" id="UP000315082"/>
    </source>
</evidence>
<dbReference type="Gene3D" id="3.40.50.720">
    <property type="entry name" value="NAD(P)-binding Rossmann-like Domain"/>
    <property type="match status" value="1"/>
</dbReference>
<keyword evidence="3" id="KW-0479">Metal-binding</keyword>
<evidence type="ECO:0000256" key="3">
    <source>
        <dbReference type="ARBA" id="ARBA00022723"/>
    </source>
</evidence>
<reference evidence="6 7" key="1">
    <citation type="submission" date="2019-02" db="EMBL/GenBank/DDBJ databases">
        <title>Deep-cultivation of Planctomycetes and their phenomic and genomic characterization uncovers novel biology.</title>
        <authorList>
            <person name="Wiegand S."/>
            <person name="Jogler M."/>
            <person name="Boedeker C."/>
            <person name="Pinto D."/>
            <person name="Vollmers J."/>
            <person name="Rivas-Marin E."/>
            <person name="Kohn T."/>
            <person name="Peeters S.H."/>
            <person name="Heuer A."/>
            <person name="Rast P."/>
            <person name="Oberbeckmann S."/>
            <person name="Bunk B."/>
            <person name="Jeske O."/>
            <person name="Meyerdierks A."/>
            <person name="Storesund J.E."/>
            <person name="Kallscheuer N."/>
            <person name="Luecker S."/>
            <person name="Lage O.M."/>
            <person name="Pohl T."/>
            <person name="Merkel B.J."/>
            <person name="Hornburger P."/>
            <person name="Mueller R.-W."/>
            <person name="Bruemmer F."/>
            <person name="Labrenz M."/>
            <person name="Spormann A.M."/>
            <person name="Op den Camp H."/>
            <person name="Overmann J."/>
            <person name="Amann R."/>
            <person name="Jetten M.S.M."/>
            <person name="Mascher T."/>
            <person name="Medema M.H."/>
            <person name="Devos D.P."/>
            <person name="Kaster A.-K."/>
            <person name="Ovreas L."/>
            <person name="Rohde M."/>
            <person name="Galperin M.Y."/>
            <person name="Jogler C."/>
        </authorList>
    </citation>
    <scope>NUCLEOTIDE SEQUENCE [LARGE SCALE GENOMIC DNA]</scope>
    <source>
        <strain evidence="6 7">Poly24</strain>
    </source>
</reference>
<dbReference type="CDD" id="cd05311">
    <property type="entry name" value="NAD_bind_2_malic_enz"/>
    <property type="match status" value="1"/>
</dbReference>
<dbReference type="FunFam" id="3.40.50.720:FF:000095">
    <property type="entry name" value="NADP-dependent malic enzyme"/>
    <property type="match status" value="1"/>
</dbReference>